<feature type="region of interest" description="Disordered" evidence="8">
    <location>
        <begin position="23"/>
        <end position="283"/>
    </location>
</feature>
<comment type="subcellular location">
    <subcellularLocation>
        <location evidence="3">Cytoplasm</location>
    </subcellularLocation>
    <subcellularLocation>
        <location evidence="2">Nucleus</location>
    </subcellularLocation>
</comment>
<dbReference type="GO" id="GO:0005634">
    <property type="term" value="C:nucleus"/>
    <property type="evidence" value="ECO:0007669"/>
    <property type="project" value="UniProtKB-SubCell"/>
</dbReference>
<name>A0AAE0NIW3_9PEZI</name>
<dbReference type="EMBL" id="JAULSN010000001">
    <property type="protein sequence ID" value="KAK3382339.1"/>
    <property type="molecule type" value="Genomic_DNA"/>
</dbReference>
<reference evidence="10" key="2">
    <citation type="submission" date="2023-06" db="EMBL/GenBank/DDBJ databases">
        <authorList>
            <consortium name="Lawrence Berkeley National Laboratory"/>
            <person name="Haridas S."/>
            <person name="Hensen N."/>
            <person name="Bonometti L."/>
            <person name="Westerberg I."/>
            <person name="Brannstrom I.O."/>
            <person name="Guillou S."/>
            <person name="Cros-Aarteil S."/>
            <person name="Calhoun S."/>
            <person name="Kuo A."/>
            <person name="Mondo S."/>
            <person name="Pangilinan J."/>
            <person name="Riley R."/>
            <person name="Labutti K."/>
            <person name="Andreopoulos B."/>
            <person name="Lipzen A."/>
            <person name="Chen C."/>
            <person name="Yanf M."/>
            <person name="Daum C."/>
            <person name="Ng V."/>
            <person name="Clum A."/>
            <person name="Steindorff A."/>
            <person name="Ohm R."/>
            <person name="Martin F."/>
            <person name="Silar P."/>
            <person name="Natvig D."/>
            <person name="Lalanne C."/>
            <person name="Gautier V."/>
            <person name="Ament-Velasquez S.L."/>
            <person name="Kruys A."/>
            <person name="Hutchinson M.I."/>
            <person name="Powell A.J."/>
            <person name="Barry K."/>
            <person name="Miller A.N."/>
            <person name="Grigoriev I.V."/>
            <person name="Debuchy R."/>
            <person name="Gladieux P."/>
            <person name="Thoren M.H."/>
            <person name="Johannesson H."/>
        </authorList>
    </citation>
    <scope>NUCLEOTIDE SEQUENCE</scope>
    <source>
        <strain evidence="10">CBS 958.72</strain>
    </source>
</reference>
<keyword evidence="6" id="KW-0963">Cytoplasm</keyword>
<dbReference type="InterPro" id="IPR028094">
    <property type="entry name" value="RTC4_C"/>
</dbReference>
<feature type="region of interest" description="Disordered" evidence="8">
    <location>
        <begin position="300"/>
        <end position="330"/>
    </location>
</feature>
<dbReference type="AlphaFoldDB" id="A0AAE0NIW3"/>
<evidence type="ECO:0000256" key="7">
    <source>
        <dbReference type="ARBA" id="ARBA00023242"/>
    </source>
</evidence>
<protein>
    <recommendedName>
        <fullName evidence="5">Restriction of telomere capping protein 4</fullName>
    </recommendedName>
</protein>
<dbReference type="Proteomes" id="UP001287356">
    <property type="component" value="Unassembled WGS sequence"/>
</dbReference>
<feature type="domain" description="Restriction of telomere capping protein 4 C-terminal" evidence="9">
    <location>
        <begin position="409"/>
        <end position="525"/>
    </location>
</feature>
<evidence type="ECO:0000256" key="2">
    <source>
        <dbReference type="ARBA" id="ARBA00004123"/>
    </source>
</evidence>
<evidence type="ECO:0000256" key="5">
    <source>
        <dbReference type="ARBA" id="ARBA00015162"/>
    </source>
</evidence>
<evidence type="ECO:0000256" key="3">
    <source>
        <dbReference type="ARBA" id="ARBA00004496"/>
    </source>
</evidence>
<evidence type="ECO:0000256" key="6">
    <source>
        <dbReference type="ARBA" id="ARBA00022490"/>
    </source>
</evidence>
<feature type="compositionally biased region" description="Basic and acidic residues" evidence="8">
    <location>
        <begin position="228"/>
        <end position="238"/>
    </location>
</feature>
<organism evidence="10 11">
    <name type="scientific">Lasiosphaeria ovina</name>
    <dbReference type="NCBI Taxonomy" id="92902"/>
    <lineage>
        <taxon>Eukaryota</taxon>
        <taxon>Fungi</taxon>
        <taxon>Dikarya</taxon>
        <taxon>Ascomycota</taxon>
        <taxon>Pezizomycotina</taxon>
        <taxon>Sordariomycetes</taxon>
        <taxon>Sordariomycetidae</taxon>
        <taxon>Sordariales</taxon>
        <taxon>Lasiosphaeriaceae</taxon>
        <taxon>Lasiosphaeria</taxon>
    </lineage>
</organism>
<dbReference type="GO" id="GO:0005737">
    <property type="term" value="C:cytoplasm"/>
    <property type="evidence" value="ECO:0007669"/>
    <property type="project" value="UniProtKB-SubCell"/>
</dbReference>
<dbReference type="SMART" id="SM01312">
    <property type="entry name" value="RTC4"/>
    <property type="match status" value="1"/>
</dbReference>
<reference evidence="10" key="1">
    <citation type="journal article" date="2023" name="Mol. Phylogenet. Evol.">
        <title>Genome-scale phylogeny and comparative genomics of the fungal order Sordariales.</title>
        <authorList>
            <person name="Hensen N."/>
            <person name="Bonometti L."/>
            <person name="Westerberg I."/>
            <person name="Brannstrom I.O."/>
            <person name="Guillou S."/>
            <person name="Cros-Aarteil S."/>
            <person name="Calhoun S."/>
            <person name="Haridas S."/>
            <person name="Kuo A."/>
            <person name="Mondo S."/>
            <person name="Pangilinan J."/>
            <person name="Riley R."/>
            <person name="LaButti K."/>
            <person name="Andreopoulos B."/>
            <person name="Lipzen A."/>
            <person name="Chen C."/>
            <person name="Yan M."/>
            <person name="Daum C."/>
            <person name="Ng V."/>
            <person name="Clum A."/>
            <person name="Steindorff A."/>
            <person name="Ohm R.A."/>
            <person name="Martin F."/>
            <person name="Silar P."/>
            <person name="Natvig D.O."/>
            <person name="Lalanne C."/>
            <person name="Gautier V."/>
            <person name="Ament-Velasquez S.L."/>
            <person name="Kruys A."/>
            <person name="Hutchinson M.I."/>
            <person name="Powell A.J."/>
            <person name="Barry K."/>
            <person name="Miller A.N."/>
            <person name="Grigoriev I.V."/>
            <person name="Debuchy R."/>
            <person name="Gladieux P."/>
            <person name="Hiltunen Thoren M."/>
            <person name="Johannesson H."/>
        </authorList>
    </citation>
    <scope>NUCLEOTIDE SEQUENCE</scope>
    <source>
        <strain evidence="10">CBS 958.72</strain>
    </source>
</reference>
<evidence type="ECO:0000313" key="11">
    <source>
        <dbReference type="Proteomes" id="UP001287356"/>
    </source>
</evidence>
<evidence type="ECO:0000313" key="10">
    <source>
        <dbReference type="EMBL" id="KAK3382339.1"/>
    </source>
</evidence>
<dbReference type="InterPro" id="IPR039024">
    <property type="entry name" value="RTC4"/>
</dbReference>
<evidence type="ECO:0000259" key="9">
    <source>
        <dbReference type="SMART" id="SM01312"/>
    </source>
</evidence>
<comment type="caution">
    <text evidence="10">The sequence shown here is derived from an EMBL/GenBank/DDBJ whole genome shotgun (WGS) entry which is preliminary data.</text>
</comment>
<evidence type="ECO:0000256" key="8">
    <source>
        <dbReference type="SAM" id="MobiDB-lite"/>
    </source>
</evidence>
<evidence type="ECO:0000256" key="4">
    <source>
        <dbReference type="ARBA" id="ARBA00009461"/>
    </source>
</evidence>
<dbReference type="Pfam" id="PF14474">
    <property type="entry name" value="RTC4"/>
    <property type="match status" value="1"/>
</dbReference>
<sequence length="550" mass="60529">MPDKATPRRAGLSKNQAVARLLTINKPISESPAGKPNKVAAAENSSQSKASKSSPGLEAKMLKEGWQNAAPEDSPHSVSSEEGIPTRGDITATRFTKGKTTPIVSHPRKKEKGISAEDTMARLSARASKPTSSWSGAEGAPKSSLAPKVKRKAPDDEVSSGNIGAHFNLTSEVARNRRPQKYGKGGANRGRGKSEAATLHVPEKYSSPGVDSPERKSTLMIPVTPSKNEPDSPHRKGLDLPSRGSSRLRTVSPEKKRLKFLQGGRDLKLEDTPEGSQDTPEGSQKVGLIIPEVFTSSFNHVDDEEETSPLTEAKAWDSRRSSTSTLTEMDSQELMGPVCPMCNQSVDQELLEDFKKKHPRMTLQQEQRFCQSHKKKSARETWHDKGYPDIEWSSLDRRISKKFSFLRGILEGDRSHFGDIFSQKVRTGQNKTLLKSETDLTPGYYGIRGLRVMSEAIIREFSSLLRKRAVQDRLVSARGHTAYVQAVLVPELTVRLVMEDMEVGEEEARSIMADSIWVGELLNEEVADVVMSDDDSSSLSTHSLSDIEAD</sequence>
<accession>A0AAE0NIW3</accession>
<proteinExistence type="inferred from homology"/>
<keyword evidence="7" id="KW-0539">Nucleus</keyword>
<comment type="function">
    <text evidence="1">May be involved in a process influencing telomere capping.</text>
</comment>
<keyword evidence="11" id="KW-1185">Reference proteome</keyword>
<comment type="similarity">
    <text evidence="4">Belongs to the RTC4 family.</text>
</comment>
<dbReference type="PANTHER" id="PTHR41391">
    <property type="entry name" value="RESTRICTION OF TELOMERE CAPPING PROTEIN 4"/>
    <property type="match status" value="1"/>
</dbReference>
<feature type="compositionally biased region" description="Low complexity" evidence="8">
    <location>
        <begin position="40"/>
        <end position="54"/>
    </location>
</feature>
<gene>
    <name evidence="10" type="ORF">B0T24DRAFT_601173</name>
</gene>
<dbReference type="PANTHER" id="PTHR41391:SF1">
    <property type="entry name" value="RESTRICTION OF TELOMERE CAPPING PROTEIN 4"/>
    <property type="match status" value="1"/>
</dbReference>
<evidence type="ECO:0000256" key="1">
    <source>
        <dbReference type="ARBA" id="ARBA00002738"/>
    </source>
</evidence>